<dbReference type="FunFam" id="1.10.150.50:FF:000071">
    <property type="entry name" value="Caskin, isoform D"/>
    <property type="match status" value="1"/>
</dbReference>
<keyword evidence="1" id="KW-0677">Repeat</keyword>
<dbReference type="Proteomes" id="UP000274756">
    <property type="component" value="Unassembled WGS sequence"/>
</dbReference>
<proteinExistence type="predicted"/>
<dbReference type="SMART" id="SM00454">
    <property type="entry name" value="SAM"/>
    <property type="match status" value="2"/>
</dbReference>
<dbReference type="SUPFAM" id="SSF47769">
    <property type="entry name" value="SAM/Pointed domain"/>
    <property type="match status" value="2"/>
</dbReference>
<dbReference type="InterPro" id="IPR001660">
    <property type="entry name" value="SAM"/>
</dbReference>
<dbReference type="PANTHER" id="PTHR24174">
    <property type="entry name" value="ANKYRIN REPEAT AND STERILE ALPHA MOTIF DOMAIN-CONTAINING PROTEIN 1"/>
    <property type="match status" value="1"/>
</dbReference>
<dbReference type="Pfam" id="PF00536">
    <property type="entry name" value="SAM_1"/>
    <property type="match status" value="2"/>
</dbReference>
<evidence type="ECO:0000259" key="4">
    <source>
        <dbReference type="PROSITE" id="PS50105"/>
    </source>
</evidence>
<dbReference type="OrthoDB" id="5314041at2759"/>
<dbReference type="PROSITE" id="PS50105">
    <property type="entry name" value="SAM_DOMAIN"/>
    <property type="match status" value="2"/>
</dbReference>
<keyword evidence="2" id="KW-0040">ANK repeat</keyword>
<sequence length="256" mass="28692">MHGDCSQSRMSMHSNNSSGSSSLPNNTDFADENNCSSNFSSPQCSDSSSNEAEILALWLDKLGMSEYLSLFFTQGYDLSTIARITPEDLLALGITQPKHRKILIAEIHEWHIADPWPLSVPSNDLKEWLSLIGLPEYYAVLTSQGYYSVSEVEGLTWDDLEDIGIKKLGHLKRFGLAIKKLKVFPHYRSRSPSDDFKNSMKPIKKNSLPLFDTQVDKKSMRLNLCSSSRILSDLCADKTSLDGTDYPPPPGFFFVL</sequence>
<feature type="compositionally biased region" description="Low complexity" evidence="3">
    <location>
        <begin position="1"/>
        <end position="26"/>
    </location>
</feature>
<dbReference type="InterPro" id="IPR033635">
    <property type="entry name" value="ANKS1/Caskin"/>
</dbReference>
<evidence type="ECO:0000313" key="8">
    <source>
        <dbReference type="WBParaSite" id="DME_0000523401-mRNA-1"/>
    </source>
</evidence>
<evidence type="ECO:0000313" key="5">
    <source>
        <dbReference type="EMBL" id="VDN59060.1"/>
    </source>
</evidence>
<evidence type="ECO:0000313" key="6">
    <source>
        <dbReference type="Proteomes" id="UP000038040"/>
    </source>
</evidence>
<feature type="domain" description="SAM" evidence="4">
    <location>
        <begin position="120"/>
        <end position="184"/>
    </location>
</feature>
<dbReference type="STRING" id="318479.A0A0N4UD50"/>
<dbReference type="Proteomes" id="UP000038040">
    <property type="component" value="Unplaced"/>
</dbReference>
<dbReference type="AlphaFoldDB" id="A0A0N4UD50"/>
<gene>
    <name evidence="5" type="ORF">DME_LOCUS9033</name>
</gene>
<dbReference type="Gene3D" id="1.10.150.50">
    <property type="entry name" value="Transcription Factor, Ets-1"/>
    <property type="match status" value="2"/>
</dbReference>
<reference evidence="8" key="1">
    <citation type="submission" date="2017-02" db="UniProtKB">
        <authorList>
            <consortium name="WormBaseParasite"/>
        </authorList>
    </citation>
    <scope>IDENTIFICATION</scope>
</reference>
<evidence type="ECO:0000313" key="7">
    <source>
        <dbReference type="Proteomes" id="UP000274756"/>
    </source>
</evidence>
<organism evidence="6 8">
    <name type="scientific">Dracunculus medinensis</name>
    <name type="common">Guinea worm</name>
    <dbReference type="NCBI Taxonomy" id="318479"/>
    <lineage>
        <taxon>Eukaryota</taxon>
        <taxon>Metazoa</taxon>
        <taxon>Ecdysozoa</taxon>
        <taxon>Nematoda</taxon>
        <taxon>Chromadorea</taxon>
        <taxon>Rhabditida</taxon>
        <taxon>Spirurina</taxon>
        <taxon>Dracunculoidea</taxon>
        <taxon>Dracunculidae</taxon>
        <taxon>Dracunculus</taxon>
    </lineage>
</organism>
<protein>
    <submittedName>
        <fullName evidence="8">SAM domain-containing protein</fullName>
    </submittedName>
</protein>
<feature type="region of interest" description="Disordered" evidence="3">
    <location>
        <begin position="1"/>
        <end position="27"/>
    </location>
</feature>
<evidence type="ECO:0000256" key="1">
    <source>
        <dbReference type="ARBA" id="ARBA00022737"/>
    </source>
</evidence>
<dbReference type="WBParaSite" id="DME_0000523401-mRNA-1">
    <property type="protein sequence ID" value="DME_0000523401-mRNA-1"/>
    <property type="gene ID" value="DME_0000523401"/>
</dbReference>
<dbReference type="InterPro" id="IPR035498">
    <property type="entry name" value="Caskin1/2_SAM_2"/>
</dbReference>
<dbReference type="InterPro" id="IPR013761">
    <property type="entry name" value="SAM/pointed_sf"/>
</dbReference>
<dbReference type="EMBL" id="UYYG01001175">
    <property type="protein sequence ID" value="VDN59060.1"/>
    <property type="molecule type" value="Genomic_DNA"/>
</dbReference>
<evidence type="ECO:0000256" key="2">
    <source>
        <dbReference type="ARBA" id="ARBA00023043"/>
    </source>
</evidence>
<name>A0A0N4UD50_DRAME</name>
<accession>A0A0N4UD50</accession>
<evidence type="ECO:0000256" key="3">
    <source>
        <dbReference type="SAM" id="MobiDB-lite"/>
    </source>
</evidence>
<feature type="domain" description="SAM" evidence="4">
    <location>
        <begin position="50"/>
        <end position="108"/>
    </location>
</feature>
<dbReference type="PANTHER" id="PTHR24174:SF16">
    <property type="entry name" value="CASKIN-2"/>
    <property type="match status" value="1"/>
</dbReference>
<dbReference type="CDD" id="cd09498">
    <property type="entry name" value="SAM_caskin1_2_repeat2"/>
    <property type="match status" value="1"/>
</dbReference>
<reference evidence="5 7" key="2">
    <citation type="submission" date="2018-11" db="EMBL/GenBank/DDBJ databases">
        <authorList>
            <consortium name="Pathogen Informatics"/>
        </authorList>
    </citation>
    <scope>NUCLEOTIDE SEQUENCE [LARGE SCALE GENOMIC DNA]</scope>
</reference>
<keyword evidence="7" id="KW-1185">Reference proteome</keyword>